<feature type="domain" description="HTH araC/xylS-type" evidence="4">
    <location>
        <begin position="165"/>
        <end position="261"/>
    </location>
</feature>
<evidence type="ECO:0000313" key="5">
    <source>
        <dbReference type="EMBL" id="MBB3045154.1"/>
    </source>
</evidence>
<dbReference type="SUPFAM" id="SSF46689">
    <property type="entry name" value="Homeodomain-like"/>
    <property type="match status" value="1"/>
</dbReference>
<dbReference type="GO" id="GO:0003700">
    <property type="term" value="F:DNA-binding transcription factor activity"/>
    <property type="evidence" value="ECO:0007669"/>
    <property type="project" value="InterPro"/>
</dbReference>
<keyword evidence="6" id="KW-1185">Reference proteome</keyword>
<dbReference type="InterPro" id="IPR018060">
    <property type="entry name" value="HTH_AraC"/>
</dbReference>
<dbReference type="InterPro" id="IPR018062">
    <property type="entry name" value="HTH_AraC-typ_CS"/>
</dbReference>
<organism evidence="5 6">
    <name type="scientific">Nocardioides soli</name>
    <dbReference type="NCBI Taxonomy" id="1036020"/>
    <lineage>
        <taxon>Bacteria</taxon>
        <taxon>Bacillati</taxon>
        <taxon>Actinomycetota</taxon>
        <taxon>Actinomycetes</taxon>
        <taxon>Propionibacteriales</taxon>
        <taxon>Nocardioidaceae</taxon>
        <taxon>Nocardioides</taxon>
    </lineage>
</organism>
<keyword evidence="3" id="KW-0804">Transcription</keyword>
<evidence type="ECO:0000259" key="4">
    <source>
        <dbReference type="PROSITE" id="PS01124"/>
    </source>
</evidence>
<comment type="caution">
    <text evidence="5">The sequence shown here is derived from an EMBL/GenBank/DDBJ whole genome shotgun (WGS) entry which is preliminary data.</text>
</comment>
<reference evidence="5 6" key="1">
    <citation type="submission" date="2020-08" db="EMBL/GenBank/DDBJ databases">
        <title>Sequencing the genomes of 1000 actinobacteria strains.</title>
        <authorList>
            <person name="Klenk H.-P."/>
        </authorList>
    </citation>
    <scope>NUCLEOTIDE SEQUENCE [LARGE SCALE GENOMIC DNA]</scope>
    <source>
        <strain evidence="5 6">DSM 105498</strain>
    </source>
</reference>
<dbReference type="EMBL" id="JACHWR010000005">
    <property type="protein sequence ID" value="MBB3045154.1"/>
    <property type="molecule type" value="Genomic_DNA"/>
</dbReference>
<dbReference type="AlphaFoldDB" id="A0A7W4Z356"/>
<dbReference type="InterPro" id="IPR009057">
    <property type="entry name" value="Homeodomain-like_sf"/>
</dbReference>
<sequence length="270" mass="29116">MSLTGQLGSHDSDVREYGYALGPPTGILVLHHRTAARIHFAEERDDYRHRLFWSADGVLAARRGSGTTHLGPHDAFWVRRGTAVEVTTCGRQSVHLVCLRQAPPLLAEVPAAAVPINRELADTVRGLCRSGVSDDDAMAAKERLLAGLGRAVPLLPGGGGRGLARQVAAGLLADPGAPSDLVGWARRLHTTTKTLQRDFLREYGVPWSVWRTRTRLQASTALLGRASVTQVAHRVGYASASAYVDAFRREYGITPGQWARGQTVSLESSG</sequence>
<protein>
    <submittedName>
        <fullName evidence="5">AraC-like DNA-binding protein</fullName>
    </submittedName>
</protein>
<name>A0A7W4Z356_9ACTN</name>
<dbReference type="Proteomes" id="UP000589626">
    <property type="component" value="Unassembled WGS sequence"/>
</dbReference>
<dbReference type="PROSITE" id="PS00041">
    <property type="entry name" value="HTH_ARAC_FAMILY_1"/>
    <property type="match status" value="1"/>
</dbReference>
<dbReference type="PANTHER" id="PTHR11019:SF199">
    <property type="entry name" value="HTH-TYPE TRANSCRIPTIONAL REGULATOR NIMR"/>
    <property type="match status" value="1"/>
</dbReference>
<gene>
    <name evidence="5" type="ORF">FHU40_005007</name>
</gene>
<dbReference type="PRINTS" id="PR00032">
    <property type="entry name" value="HTHARAC"/>
</dbReference>
<evidence type="ECO:0000256" key="3">
    <source>
        <dbReference type="ARBA" id="ARBA00023163"/>
    </source>
</evidence>
<keyword evidence="2 5" id="KW-0238">DNA-binding</keyword>
<dbReference type="GO" id="GO:0043565">
    <property type="term" value="F:sequence-specific DNA binding"/>
    <property type="evidence" value="ECO:0007669"/>
    <property type="project" value="InterPro"/>
</dbReference>
<dbReference type="RefSeq" id="WP_183595160.1">
    <property type="nucleotide sequence ID" value="NZ_JACHWR010000005.1"/>
</dbReference>
<dbReference type="Gene3D" id="1.10.10.60">
    <property type="entry name" value="Homeodomain-like"/>
    <property type="match status" value="1"/>
</dbReference>
<dbReference type="PROSITE" id="PS01124">
    <property type="entry name" value="HTH_ARAC_FAMILY_2"/>
    <property type="match status" value="1"/>
</dbReference>
<proteinExistence type="predicted"/>
<evidence type="ECO:0000256" key="1">
    <source>
        <dbReference type="ARBA" id="ARBA00023015"/>
    </source>
</evidence>
<dbReference type="Pfam" id="PF12833">
    <property type="entry name" value="HTH_18"/>
    <property type="match status" value="1"/>
</dbReference>
<evidence type="ECO:0000256" key="2">
    <source>
        <dbReference type="ARBA" id="ARBA00023125"/>
    </source>
</evidence>
<evidence type="ECO:0000313" key="6">
    <source>
        <dbReference type="Proteomes" id="UP000589626"/>
    </source>
</evidence>
<dbReference type="InterPro" id="IPR020449">
    <property type="entry name" value="Tscrpt_reg_AraC-type_HTH"/>
</dbReference>
<dbReference type="PANTHER" id="PTHR11019">
    <property type="entry name" value="HTH-TYPE TRANSCRIPTIONAL REGULATOR NIMR"/>
    <property type="match status" value="1"/>
</dbReference>
<keyword evidence="1" id="KW-0805">Transcription regulation</keyword>
<dbReference type="SMART" id="SM00342">
    <property type="entry name" value="HTH_ARAC"/>
    <property type="match status" value="1"/>
</dbReference>
<accession>A0A7W4Z356</accession>